<evidence type="ECO:0000256" key="1">
    <source>
        <dbReference type="SAM" id="Phobius"/>
    </source>
</evidence>
<dbReference type="OrthoDB" id="5401779at2759"/>
<sequence>MAPPDGKTSNFHAPYNSLQIATVIAFGVTYFFATVGLGLRYFQALKLVKKFEIDLVIITISYGVSMVYFVTMVHLMDYGWGKHLWDVTLADLVEFNKARQPLLNI</sequence>
<protein>
    <submittedName>
        <fullName evidence="2">Uncharacterized protein</fullName>
    </submittedName>
</protein>
<keyword evidence="3" id="KW-1185">Reference proteome</keyword>
<dbReference type="EMBL" id="JAANBB010000072">
    <property type="protein sequence ID" value="KAF7551756.1"/>
    <property type="molecule type" value="Genomic_DNA"/>
</dbReference>
<reference evidence="2" key="1">
    <citation type="submission" date="2020-03" db="EMBL/GenBank/DDBJ databases">
        <title>Draft Genome Sequence of Cylindrodendrum hubeiense.</title>
        <authorList>
            <person name="Buettner E."/>
            <person name="Kellner H."/>
        </authorList>
    </citation>
    <scope>NUCLEOTIDE SEQUENCE</scope>
    <source>
        <strain evidence="2">IHI 201604</strain>
    </source>
</reference>
<keyword evidence="1" id="KW-0472">Membrane</keyword>
<evidence type="ECO:0000313" key="2">
    <source>
        <dbReference type="EMBL" id="KAF7551756.1"/>
    </source>
</evidence>
<proteinExistence type="predicted"/>
<comment type="caution">
    <text evidence="2">The sequence shown here is derived from an EMBL/GenBank/DDBJ whole genome shotgun (WGS) entry which is preliminary data.</text>
</comment>
<evidence type="ECO:0000313" key="3">
    <source>
        <dbReference type="Proteomes" id="UP000722485"/>
    </source>
</evidence>
<name>A0A9P5LI00_9HYPO</name>
<gene>
    <name evidence="2" type="ORF">G7Z17_g4810</name>
</gene>
<dbReference type="Proteomes" id="UP000722485">
    <property type="component" value="Unassembled WGS sequence"/>
</dbReference>
<accession>A0A9P5LI00</accession>
<organism evidence="2 3">
    <name type="scientific">Cylindrodendrum hubeiense</name>
    <dbReference type="NCBI Taxonomy" id="595255"/>
    <lineage>
        <taxon>Eukaryota</taxon>
        <taxon>Fungi</taxon>
        <taxon>Dikarya</taxon>
        <taxon>Ascomycota</taxon>
        <taxon>Pezizomycotina</taxon>
        <taxon>Sordariomycetes</taxon>
        <taxon>Hypocreomycetidae</taxon>
        <taxon>Hypocreales</taxon>
        <taxon>Nectriaceae</taxon>
        <taxon>Cylindrodendrum</taxon>
    </lineage>
</organism>
<keyword evidence="1" id="KW-1133">Transmembrane helix</keyword>
<keyword evidence="1" id="KW-0812">Transmembrane</keyword>
<dbReference type="AlphaFoldDB" id="A0A9P5LI00"/>
<feature type="transmembrane region" description="Helical" evidence="1">
    <location>
        <begin position="20"/>
        <end position="42"/>
    </location>
</feature>
<feature type="transmembrane region" description="Helical" evidence="1">
    <location>
        <begin position="54"/>
        <end position="76"/>
    </location>
</feature>